<evidence type="ECO:0000259" key="1">
    <source>
        <dbReference type="Pfam" id="PF03551"/>
    </source>
</evidence>
<comment type="caution">
    <text evidence="2">The sequence shown here is derived from an EMBL/GenBank/DDBJ whole genome shotgun (WGS) entry which is preliminary data.</text>
</comment>
<dbReference type="Proteomes" id="UP000177050">
    <property type="component" value="Unassembled WGS sequence"/>
</dbReference>
<dbReference type="Pfam" id="PF03551">
    <property type="entry name" value="PadR"/>
    <property type="match status" value="1"/>
</dbReference>
<gene>
    <name evidence="2" type="ORF">A3K52_00560</name>
</gene>
<evidence type="ECO:0000313" key="2">
    <source>
        <dbReference type="EMBL" id="OGK73275.1"/>
    </source>
</evidence>
<dbReference type="InterPro" id="IPR036390">
    <property type="entry name" value="WH_DNA-bd_sf"/>
</dbReference>
<protein>
    <recommendedName>
        <fullName evidence="1">Transcription regulator PadR N-terminal domain-containing protein</fullName>
    </recommendedName>
</protein>
<dbReference type="InterPro" id="IPR005149">
    <property type="entry name" value="Tscrpt_reg_PadR_N"/>
</dbReference>
<feature type="domain" description="Transcription regulator PadR N-terminal" evidence="1">
    <location>
        <begin position="12"/>
        <end position="84"/>
    </location>
</feature>
<dbReference type="PANTHER" id="PTHR33169">
    <property type="entry name" value="PADR-FAMILY TRANSCRIPTIONAL REGULATOR"/>
    <property type="match status" value="1"/>
</dbReference>
<organism evidence="2 3">
    <name type="scientific">Candidatus Roizmanbacteria bacterium RIFOXYD1_FULL_38_12</name>
    <dbReference type="NCBI Taxonomy" id="1802093"/>
    <lineage>
        <taxon>Bacteria</taxon>
        <taxon>Candidatus Roizmaniibacteriota</taxon>
    </lineage>
</organism>
<reference evidence="2 3" key="1">
    <citation type="journal article" date="2016" name="Nat. Commun.">
        <title>Thousands of microbial genomes shed light on interconnected biogeochemical processes in an aquifer system.</title>
        <authorList>
            <person name="Anantharaman K."/>
            <person name="Brown C.T."/>
            <person name="Hug L.A."/>
            <person name="Sharon I."/>
            <person name="Castelle C.J."/>
            <person name="Probst A.J."/>
            <person name="Thomas B.C."/>
            <person name="Singh A."/>
            <person name="Wilkins M.J."/>
            <person name="Karaoz U."/>
            <person name="Brodie E.L."/>
            <person name="Williams K.H."/>
            <person name="Hubbard S.S."/>
            <person name="Banfield J.F."/>
        </authorList>
    </citation>
    <scope>NUCLEOTIDE SEQUENCE [LARGE SCALE GENOMIC DNA]</scope>
</reference>
<accession>A0A1F7KZF8</accession>
<evidence type="ECO:0000313" key="3">
    <source>
        <dbReference type="Proteomes" id="UP000177050"/>
    </source>
</evidence>
<dbReference type="EMBL" id="MGBR01000001">
    <property type="protein sequence ID" value="OGK73275.1"/>
    <property type="molecule type" value="Genomic_DNA"/>
</dbReference>
<name>A0A1F7KZF8_9BACT</name>
<proteinExistence type="predicted"/>
<dbReference type="SUPFAM" id="SSF46785">
    <property type="entry name" value="Winged helix' DNA-binding domain"/>
    <property type="match status" value="1"/>
</dbReference>
<sequence length="107" mass="12531">MAVLENFFEPCVLYLLMKKTGYGYDIQKQIKKHCNCEVNIGNLYRSLSRMQHQGYITREGAKSEIGPKRYSYTITDQGKAYLAEWIEALKMQNKIISLLIKNYQKNI</sequence>
<dbReference type="InterPro" id="IPR052509">
    <property type="entry name" value="Metal_resp_DNA-bind_regulator"/>
</dbReference>
<dbReference type="PANTHER" id="PTHR33169:SF14">
    <property type="entry name" value="TRANSCRIPTIONAL REGULATOR RV3488"/>
    <property type="match status" value="1"/>
</dbReference>
<dbReference type="Gene3D" id="1.10.10.10">
    <property type="entry name" value="Winged helix-like DNA-binding domain superfamily/Winged helix DNA-binding domain"/>
    <property type="match status" value="1"/>
</dbReference>
<dbReference type="AlphaFoldDB" id="A0A1F7KZF8"/>
<dbReference type="InterPro" id="IPR036388">
    <property type="entry name" value="WH-like_DNA-bd_sf"/>
</dbReference>